<dbReference type="FunFam" id="3.40.50.970:FF:000001">
    <property type="entry name" value="Pyruvate dehydrogenase E1 beta subunit"/>
    <property type="match status" value="1"/>
</dbReference>
<dbReference type="SUPFAM" id="SSF52518">
    <property type="entry name" value="Thiamin diphosphate-binding fold (THDP-binding)"/>
    <property type="match status" value="1"/>
</dbReference>
<keyword evidence="3" id="KW-0786">Thiamine pyrophosphate</keyword>
<dbReference type="KEGG" id="gyu:FE374_14640"/>
<evidence type="ECO:0000256" key="2">
    <source>
        <dbReference type="ARBA" id="ARBA00023002"/>
    </source>
</evidence>
<dbReference type="SUPFAM" id="SSF52922">
    <property type="entry name" value="TK C-terminal domain-like"/>
    <property type="match status" value="1"/>
</dbReference>
<dbReference type="InterPro" id="IPR029061">
    <property type="entry name" value="THDP-binding"/>
</dbReference>
<dbReference type="SMART" id="SM00861">
    <property type="entry name" value="Transket_pyr"/>
    <property type="match status" value="1"/>
</dbReference>
<dbReference type="PANTHER" id="PTHR43257:SF2">
    <property type="entry name" value="PYRUVATE DEHYDROGENASE E1 COMPONENT SUBUNIT BETA"/>
    <property type="match status" value="1"/>
</dbReference>
<evidence type="ECO:0000259" key="4">
    <source>
        <dbReference type="SMART" id="SM00861"/>
    </source>
</evidence>
<feature type="domain" description="Transketolase-like pyrimidine-binding" evidence="4">
    <location>
        <begin position="7"/>
        <end position="181"/>
    </location>
</feature>
<dbReference type="EMBL" id="CP040915">
    <property type="protein sequence ID" value="QDC25683.1"/>
    <property type="molecule type" value="Genomic_DNA"/>
</dbReference>
<reference evidence="5 6" key="1">
    <citation type="submission" date="2019-05" db="EMBL/GenBank/DDBJ databases">
        <title>Georgenia *** sp. nov., and Georgenia *** sp. nov., isolated from the intestinal contents of plateau pika (Ochotona curzoniae) in the Qinghai-Tibet plateau of China.</title>
        <authorList>
            <person name="Tian Z."/>
        </authorList>
    </citation>
    <scope>NUCLEOTIDE SEQUENCE [LARGE SCALE GENOMIC DNA]</scope>
    <source>
        <strain evidence="5 6">Z443</strain>
    </source>
</reference>
<protein>
    <submittedName>
        <fullName evidence="5">Acetoin dehydrogenase</fullName>
    </submittedName>
</protein>
<dbReference type="AlphaFoldDB" id="A0A5B8C525"/>
<dbReference type="InterPro" id="IPR009014">
    <property type="entry name" value="Transketo_C/PFOR_II"/>
</dbReference>
<dbReference type="Gene3D" id="3.40.50.920">
    <property type="match status" value="1"/>
</dbReference>
<dbReference type="InterPro" id="IPR033248">
    <property type="entry name" value="Transketolase_C"/>
</dbReference>
<dbReference type="InterPro" id="IPR005475">
    <property type="entry name" value="Transketolase-like_Pyr-bd"/>
</dbReference>
<evidence type="ECO:0000313" key="5">
    <source>
        <dbReference type="EMBL" id="QDC25683.1"/>
    </source>
</evidence>
<evidence type="ECO:0000313" key="6">
    <source>
        <dbReference type="Proteomes" id="UP000314616"/>
    </source>
</evidence>
<dbReference type="RefSeq" id="WP_139929933.1">
    <property type="nucleotide sequence ID" value="NZ_CP040915.1"/>
</dbReference>
<organism evidence="5 6">
    <name type="scientific">Georgenia yuyongxinii</name>
    <dbReference type="NCBI Taxonomy" id="2589797"/>
    <lineage>
        <taxon>Bacteria</taxon>
        <taxon>Bacillati</taxon>
        <taxon>Actinomycetota</taxon>
        <taxon>Actinomycetes</taxon>
        <taxon>Micrococcales</taxon>
        <taxon>Bogoriellaceae</taxon>
        <taxon>Georgenia</taxon>
    </lineage>
</organism>
<dbReference type="Proteomes" id="UP000314616">
    <property type="component" value="Chromosome"/>
</dbReference>
<evidence type="ECO:0000256" key="3">
    <source>
        <dbReference type="ARBA" id="ARBA00023052"/>
    </source>
</evidence>
<accession>A0A5B8C525</accession>
<dbReference type="CDD" id="cd07036">
    <property type="entry name" value="TPP_PYR_E1-PDHc-beta_like"/>
    <property type="match status" value="1"/>
</dbReference>
<keyword evidence="2" id="KW-0560">Oxidoreductase</keyword>
<dbReference type="FunFam" id="3.40.50.920:FF:000001">
    <property type="entry name" value="Pyruvate dehydrogenase E1 beta subunit"/>
    <property type="match status" value="1"/>
</dbReference>
<comment type="cofactor">
    <cofactor evidence="1">
        <name>thiamine diphosphate</name>
        <dbReference type="ChEBI" id="CHEBI:58937"/>
    </cofactor>
</comment>
<gene>
    <name evidence="5" type="ORF">FE374_14640</name>
</gene>
<sequence length="326" mass="34074">MHEQNSLTYAQSVNAALREALSAIPNTLLFGEDVALPGGVFGVTKGLHKDFGERVFDTPISESAILGGAVGSALVGMRPIVEIMWADFSLVALDQLVNQAANVRYVSRGQLSAPITVRTQQGTGPGACAQHSQSLETFFAHVPGLQVCMPASAQDAYDLLRTAIRSDDPTIVIENRNLYHGPKEQVTTGGAVQSLGGAQVRRPGSDVTIVSWGSMVRTALEAADALAAEGVSAEVVDLRWIRPLDITTVLTSVTRTRRLLVVHEAHQFLGVGAEIVAAVAESGIELLSRPVRLGAPDVRIPAAPSLLAAVIPDAAGIAGAARAVAA</sequence>
<dbReference type="GO" id="GO:0016491">
    <property type="term" value="F:oxidoreductase activity"/>
    <property type="evidence" value="ECO:0007669"/>
    <property type="project" value="UniProtKB-KW"/>
</dbReference>
<dbReference type="Gene3D" id="3.40.50.970">
    <property type="match status" value="1"/>
</dbReference>
<dbReference type="PANTHER" id="PTHR43257">
    <property type="entry name" value="PYRUVATE DEHYDROGENASE E1 COMPONENT BETA SUBUNIT"/>
    <property type="match status" value="1"/>
</dbReference>
<name>A0A5B8C525_9MICO</name>
<evidence type="ECO:0000256" key="1">
    <source>
        <dbReference type="ARBA" id="ARBA00001964"/>
    </source>
</evidence>
<dbReference type="Pfam" id="PF02779">
    <property type="entry name" value="Transket_pyr"/>
    <property type="match status" value="1"/>
</dbReference>
<dbReference type="Pfam" id="PF02780">
    <property type="entry name" value="Transketolase_C"/>
    <property type="match status" value="1"/>
</dbReference>
<proteinExistence type="predicted"/>
<dbReference type="GO" id="GO:0000287">
    <property type="term" value="F:magnesium ion binding"/>
    <property type="evidence" value="ECO:0007669"/>
    <property type="project" value="UniProtKB-ARBA"/>
</dbReference>
<dbReference type="OrthoDB" id="3457658at2"/>